<reference evidence="3 4" key="1">
    <citation type="journal article" date="2020" name="ISME J.">
        <title>Uncovering the hidden diversity of litter-decomposition mechanisms in mushroom-forming fungi.</title>
        <authorList>
            <person name="Floudas D."/>
            <person name="Bentzer J."/>
            <person name="Ahren D."/>
            <person name="Johansson T."/>
            <person name="Persson P."/>
            <person name="Tunlid A."/>
        </authorList>
    </citation>
    <scope>NUCLEOTIDE SEQUENCE [LARGE SCALE GENOMIC DNA]</scope>
    <source>
        <strain evidence="3 4">CBS 406.79</strain>
    </source>
</reference>
<dbReference type="PROSITE" id="PS50013">
    <property type="entry name" value="CHROMO_2"/>
    <property type="match status" value="1"/>
</dbReference>
<dbReference type="EMBL" id="JAACJN010000355">
    <property type="protein sequence ID" value="KAF5346356.1"/>
    <property type="molecule type" value="Genomic_DNA"/>
</dbReference>
<dbReference type="Proteomes" id="UP000518752">
    <property type="component" value="Unassembled WGS sequence"/>
</dbReference>
<evidence type="ECO:0000313" key="3">
    <source>
        <dbReference type="EMBL" id="KAF5346356.1"/>
    </source>
</evidence>
<sequence>MRRMDDSSSESTASLNPCGHLDIHKIIPLRPSPLDFVHTTFASSDYYHSLPKYLSPPEPAEPPMGFHYPHSPDWHLEQDGSYSSGFCYKTKIPADAVALMNEETRQMSICAPPGVDPVWKDDSRSYSYPPAPGCVCLPPSVPLRLDVVDTTSESTSLSPYEGSFTHAAYFTLESINSTYPEVSVELEAQAKKLYGLIFGVPSDLAAKVFPLDSPTKILEELNNGSRASLPSSSGSNPSSKYWIQTPILAHNNLKQNNRSNNSGTRNTIFAGSNPSLNGSYSIASTIEEGHGVGTLKPVTQVATDEYKDQVADILIIINRIYQLLMPRAISKFEWEIMRFQCEDNNIFTSGGLGPGPVAVQMNVSDTCTSITGSDLANEIGRPQGSLHADGRDAATWKTLCIIMLNIPKGAAGGSFMLARYGVQIPFTDNWIVFLIFDGRSIHGGRNVCIHPENVAQDKDYRYVDPKKLDFSYLQNNHQEELEFLLISAVKRVALVAYIPEAAAYRLGNIAVSPSVDFGNTGTLTLADSKVKTFTGGGEYLLGSPQHAQTRLVREAVLSFINSLHHSGMNLVFTSVQDMAKLIDGAADVIPMEWDPLDPSKREQILKYRQYFAYLYKLQTHQLLPITRTKFFFHQDKLLKALKASISENPSSSSIHAQTSVIRTSPRTIFHGPNLTPHGPQTRSSKQSHPRAHEQTSSAVSKAIDAPAQNISKEPKTRPSKTSAGKKRKSVDVESVSDVGQSNSKPKKRKMNNGRTKRVDTSDINDTGIEDVGKVGEEYFIGEDGFQDYVAEKIVKHEYVRGTYWFLVKFEGYPVDQLQSWYREIDLGNASEILSDYLKSISLNLENFCSDDTVTYRILSDLFSIKTIKTERDRLNKLRESFFASRISWSAATSHANWVKLAEAHDRQNTLTHLLINNPSDTLASKGEKFQACLERVDITLQTIPSLDASVYLTHLEGIFIHWQVCRNILILYDFLAHGLPELIEALADTYKRDSKLLEPTFAGMGRLFKALVSHVNESKSQNKRQQTQTTKKTRSSVSTNLASSAPPPEFNSKFTFDPASYAIPLILRTSKSSISVPYKASRKDYRCEKEMLYTIIESHFIIPYLRRSNLWGAEEKSDNALIDHLWVRGALLCTLLEFMGSEDICAFTGITAILRDPGASGVFVKRESYHHIALSIRKNHEQAISHIRNWLQENVHHDFLLLVSGLSTRVHWYMQELVSRKKISEAEYKGEEEVPSHSPQSSRQAKKSDDCRTLTLEDLIGARDRISFGVIGIIIAEVFAEARTLPFQYQPLRWYLQGKDPSSGTELAGGDRDQTDPRRRVNAGAILFSQHLPSTRLTARTGLSNLLSWFGTGQGNLTSSFMNHITQMPGQPTFWSGSVSTLITKFHSAGVYNERLLIQNQLPVSYQQESLPVKGALRLSNCRIYGTASNLLKLVPTQNHTSSSNTITTSSRFNQYLYHRFDIYWAPNVQEAWVQFLGEMLDKNPATYTGYRSSWLDCIKLLKNLHISGFQQSLTAMQLANSLAIADIVRQPTLDEMAYWIWTHDGFGAFRGLKILGFQMPTQKAVLVALTCFTTHIWKMNDDQLTILGCKNGSVIDSEHFLCKISRWSKKVNQLNGWASKAENDIENFGNYPFPLTASREFVQDVLVKVQSSYGKQIK</sequence>
<dbReference type="OrthoDB" id="3064439at2759"/>
<comment type="caution">
    <text evidence="3">The sequence shown here is derived from an EMBL/GenBank/DDBJ whole genome shotgun (WGS) entry which is preliminary data.</text>
</comment>
<accession>A0A8H5CQW7</accession>
<name>A0A8H5CQW7_9AGAR</name>
<feature type="compositionally biased region" description="Basic residues" evidence="1">
    <location>
        <begin position="744"/>
        <end position="755"/>
    </location>
</feature>
<feature type="region of interest" description="Disordered" evidence="1">
    <location>
        <begin position="1015"/>
        <end position="1049"/>
    </location>
</feature>
<dbReference type="InterPro" id="IPR016197">
    <property type="entry name" value="Chromo-like_dom_sf"/>
</dbReference>
<feature type="region of interest" description="Disordered" evidence="1">
    <location>
        <begin position="666"/>
        <end position="763"/>
    </location>
</feature>
<evidence type="ECO:0000313" key="4">
    <source>
        <dbReference type="Proteomes" id="UP000518752"/>
    </source>
</evidence>
<gene>
    <name evidence="3" type="ORF">D9757_014806</name>
</gene>
<evidence type="ECO:0000256" key="1">
    <source>
        <dbReference type="SAM" id="MobiDB-lite"/>
    </source>
</evidence>
<dbReference type="SUPFAM" id="SSF54160">
    <property type="entry name" value="Chromo domain-like"/>
    <property type="match status" value="1"/>
</dbReference>
<proteinExistence type="predicted"/>
<dbReference type="InterPro" id="IPR000953">
    <property type="entry name" value="Chromo/chromo_shadow_dom"/>
</dbReference>
<evidence type="ECO:0000259" key="2">
    <source>
        <dbReference type="PROSITE" id="PS50013"/>
    </source>
</evidence>
<protein>
    <recommendedName>
        <fullName evidence="2">Chromo domain-containing protein</fullName>
    </recommendedName>
</protein>
<dbReference type="CDD" id="cd00024">
    <property type="entry name" value="CD_CSD"/>
    <property type="match status" value="1"/>
</dbReference>
<dbReference type="GO" id="GO:0006338">
    <property type="term" value="P:chromatin remodeling"/>
    <property type="evidence" value="ECO:0007669"/>
    <property type="project" value="UniProtKB-ARBA"/>
</dbReference>
<feature type="domain" description="Chromo" evidence="2">
    <location>
        <begin position="788"/>
        <end position="838"/>
    </location>
</feature>
<dbReference type="Gene3D" id="2.40.50.40">
    <property type="match status" value="1"/>
</dbReference>
<feature type="region of interest" description="Disordered" evidence="1">
    <location>
        <begin position="1229"/>
        <end position="1249"/>
    </location>
</feature>
<organism evidence="3 4">
    <name type="scientific">Collybiopsis confluens</name>
    <dbReference type="NCBI Taxonomy" id="2823264"/>
    <lineage>
        <taxon>Eukaryota</taxon>
        <taxon>Fungi</taxon>
        <taxon>Dikarya</taxon>
        <taxon>Basidiomycota</taxon>
        <taxon>Agaricomycotina</taxon>
        <taxon>Agaricomycetes</taxon>
        <taxon>Agaricomycetidae</taxon>
        <taxon>Agaricales</taxon>
        <taxon>Marasmiineae</taxon>
        <taxon>Omphalotaceae</taxon>
        <taxon>Collybiopsis</taxon>
    </lineage>
</organism>
<keyword evidence="4" id="KW-1185">Reference proteome</keyword>